<dbReference type="CDD" id="cd06529">
    <property type="entry name" value="S24_LexA-like"/>
    <property type="match status" value="1"/>
</dbReference>
<dbReference type="Proteomes" id="UP001565242">
    <property type="component" value="Unassembled WGS sequence"/>
</dbReference>
<evidence type="ECO:0000313" key="5">
    <source>
        <dbReference type="EMBL" id="MEY8539047.1"/>
    </source>
</evidence>
<dbReference type="CDD" id="cd00093">
    <property type="entry name" value="HTH_XRE"/>
    <property type="match status" value="1"/>
</dbReference>
<evidence type="ECO:0000313" key="6">
    <source>
        <dbReference type="Proteomes" id="UP001565242"/>
    </source>
</evidence>
<name>A0ABV4DBG4_9LACT</name>
<dbReference type="Gene3D" id="2.10.109.10">
    <property type="entry name" value="Umud Fragment, subunit A"/>
    <property type="match status" value="1"/>
</dbReference>
<dbReference type="SUPFAM" id="SSF51306">
    <property type="entry name" value="LexA/Signal peptidase"/>
    <property type="match status" value="1"/>
</dbReference>
<comment type="caution">
    <text evidence="5">The sequence shown here is derived from an EMBL/GenBank/DDBJ whole genome shotgun (WGS) entry which is preliminary data.</text>
</comment>
<organism evidence="5 6">
    <name type="scientific">Lactococcus muris</name>
    <dbReference type="NCBI Taxonomy" id="2941330"/>
    <lineage>
        <taxon>Bacteria</taxon>
        <taxon>Bacillati</taxon>
        <taxon>Bacillota</taxon>
        <taxon>Bacilli</taxon>
        <taxon>Lactobacillales</taxon>
        <taxon>Streptococcaceae</taxon>
        <taxon>Lactococcus</taxon>
    </lineage>
</organism>
<dbReference type="PANTHER" id="PTHR40661:SF1">
    <property type="entry name" value="HTH CRO_C1-TYPE DOMAIN-CONTAINING PROTEIN"/>
    <property type="match status" value="1"/>
</dbReference>
<keyword evidence="1" id="KW-0805">Transcription regulation</keyword>
<dbReference type="InterPro" id="IPR015927">
    <property type="entry name" value="Peptidase_S24_S26A/B/C"/>
</dbReference>
<dbReference type="SMART" id="SM00530">
    <property type="entry name" value="HTH_XRE"/>
    <property type="match status" value="1"/>
</dbReference>
<dbReference type="Gene3D" id="1.10.260.40">
    <property type="entry name" value="lambda repressor-like DNA-binding domains"/>
    <property type="match status" value="1"/>
</dbReference>
<evidence type="ECO:0000256" key="3">
    <source>
        <dbReference type="ARBA" id="ARBA00023163"/>
    </source>
</evidence>
<dbReference type="InterPro" id="IPR036286">
    <property type="entry name" value="LexA/Signal_pep-like_sf"/>
</dbReference>
<dbReference type="RefSeq" id="WP_369918995.1">
    <property type="nucleotide sequence ID" value="NZ_JBCLSQ010000048.1"/>
</dbReference>
<keyword evidence="3" id="KW-0804">Transcription</keyword>
<protein>
    <submittedName>
        <fullName evidence="5">XRE family transcriptional regulator</fullName>
    </submittedName>
</protein>
<dbReference type="PROSITE" id="PS50943">
    <property type="entry name" value="HTH_CROC1"/>
    <property type="match status" value="1"/>
</dbReference>
<dbReference type="InterPro" id="IPR010982">
    <property type="entry name" value="Lambda_DNA-bd_dom_sf"/>
</dbReference>
<reference evidence="5 6" key="1">
    <citation type="submission" date="2024-03" db="EMBL/GenBank/DDBJ databases">
        <title>Mouse gut bacterial collection (mGBC) of GemPharmatech.</title>
        <authorList>
            <person name="He Y."/>
            <person name="Dong L."/>
            <person name="Wu D."/>
            <person name="Gao X."/>
            <person name="Lin Z."/>
        </authorList>
    </citation>
    <scope>NUCLEOTIDE SEQUENCE [LARGE SCALE GENOMIC DNA]</scope>
    <source>
        <strain evidence="5 6">20-218</strain>
    </source>
</reference>
<proteinExistence type="predicted"/>
<dbReference type="InterPro" id="IPR039418">
    <property type="entry name" value="LexA-like"/>
</dbReference>
<evidence type="ECO:0000259" key="4">
    <source>
        <dbReference type="PROSITE" id="PS50943"/>
    </source>
</evidence>
<dbReference type="SUPFAM" id="SSF47413">
    <property type="entry name" value="lambda repressor-like DNA-binding domains"/>
    <property type="match status" value="1"/>
</dbReference>
<dbReference type="Pfam" id="PF00717">
    <property type="entry name" value="Peptidase_S24"/>
    <property type="match status" value="1"/>
</dbReference>
<dbReference type="InterPro" id="IPR001387">
    <property type="entry name" value="Cro/C1-type_HTH"/>
</dbReference>
<sequence length="232" mass="27184">MNFYERLQSLAKENNKSFNQIEKDLNYGKNTLYRYKVQNPTQERLLELSKYFNVSTDYLLGITDTKQLTSTESELSQLNEINQKRTTNLVKRLLKEQEPPVTSEELFPYHVMDQALSAGLGYVYTDELNYSTVYWNKEIDYDMATWIKGDSMEPEFYSGEVVLIKEQNVPDYNGQICAVDWDGNSFIKKVYVEDDGYTLVSINDKYADRFVSWYEEPRIIGKVIAHFVPVPY</sequence>
<dbReference type="EMBL" id="JBCLSQ010000048">
    <property type="protein sequence ID" value="MEY8539047.1"/>
    <property type="molecule type" value="Genomic_DNA"/>
</dbReference>
<evidence type="ECO:0000256" key="1">
    <source>
        <dbReference type="ARBA" id="ARBA00023015"/>
    </source>
</evidence>
<gene>
    <name evidence="5" type="ORF">AALM99_11520</name>
</gene>
<dbReference type="PANTHER" id="PTHR40661">
    <property type="match status" value="1"/>
</dbReference>
<feature type="domain" description="HTH cro/C1-type" evidence="4">
    <location>
        <begin position="39"/>
        <end position="59"/>
    </location>
</feature>
<evidence type="ECO:0000256" key="2">
    <source>
        <dbReference type="ARBA" id="ARBA00023125"/>
    </source>
</evidence>
<keyword evidence="6" id="KW-1185">Reference proteome</keyword>
<accession>A0ABV4DBG4</accession>
<keyword evidence="2" id="KW-0238">DNA-binding</keyword>